<dbReference type="AlphaFoldDB" id="A0A1Y2H1G9"/>
<dbReference type="InParanoid" id="A0A1Y2H1G9"/>
<gene>
    <name evidence="2" type="ORF">BCR41DRAFT_418461</name>
</gene>
<sequence>MCLTHMSSQMRLKKFKPSMATARAGRGFLKCLRQKWLGDRFLHKFTFDSEGSSEIQRTELYPRYRAASEDLLENDVEGTGPDSEPPSPPSKSRKKPCRLFLVPQHKLVLLQAIISAPPFAKDDRSVNQRWQSVVDRIQETELSPLRFGAPIYSGVTVRNARSAWEAMAQDHKRYLREKTAATGIIGEGDRHRCLINMAYKLEQEALQQRTSSLNSRKRAHETHLQNNRNNEALRAAAISRASALSRAARKRSSGSPEDSSSENSSSSDTSQQRKIKRTRDINELRKLFLERKEYLDHAKAMETGYRAIIKEILRIMQQDRSEQHAVNRAILEQHTVNKAILELLSKK</sequence>
<feature type="compositionally biased region" description="Low complexity" evidence="1">
    <location>
        <begin position="253"/>
        <end position="270"/>
    </location>
</feature>
<proteinExistence type="predicted"/>
<evidence type="ECO:0000313" key="2">
    <source>
        <dbReference type="EMBL" id="ORZ28376.1"/>
    </source>
</evidence>
<name>A0A1Y2H1G9_9FUNG</name>
<reference evidence="2 3" key="1">
    <citation type="submission" date="2016-07" db="EMBL/GenBank/DDBJ databases">
        <title>Pervasive Adenine N6-methylation of Active Genes in Fungi.</title>
        <authorList>
            <consortium name="DOE Joint Genome Institute"/>
            <person name="Mondo S.J."/>
            <person name="Dannebaum R.O."/>
            <person name="Kuo R.C."/>
            <person name="Labutti K."/>
            <person name="Haridas S."/>
            <person name="Kuo A."/>
            <person name="Salamov A."/>
            <person name="Ahrendt S.R."/>
            <person name="Lipzen A."/>
            <person name="Sullivan W."/>
            <person name="Andreopoulos W.B."/>
            <person name="Clum A."/>
            <person name="Lindquist E."/>
            <person name="Daum C."/>
            <person name="Ramamoorthy G.K."/>
            <person name="Gryganskyi A."/>
            <person name="Culley D."/>
            <person name="Magnuson J.K."/>
            <person name="James T.Y."/>
            <person name="O'Malley M.A."/>
            <person name="Stajich J.E."/>
            <person name="Spatafora J.W."/>
            <person name="Visel A."/>
            <person name="Grigoriev I.V."/>
        </authorList>
    </citation>
    <scope>NUCLEOTIDE SEQUENCE [LARGE SCALE GENOMIC DNA]</scope>
    <source>
        <strain evidence="2 3">NRRL 3116</strain>
    </source>
</reference>
<feature type="region of interest" description="Disordered" evidence="1">
    <location>
        <begin position="244"/>
        <end position="277"/>
    </location>
</feature>
<feature type="region of interest" description="Disordered" evidence="1">
    <location>
        <begin position="73"/>
        <end position="95"/>
    </location>
</feature>
<organism evidence="2 3">
    <name type="scientific">Lobosporangium transversale</name>
    <dbReference type="NCBI Taxonomy" id="64571"/>
    <lineage>
        <taxon>Eukaryota</taxon>
        <taxon>Fungi</taxon>
        <taxon>Fungi incertae sedis</taxon>
        <taxon>Mucoromycota</taxon>
        <taxon>Mortierellomycotina</taxon>
        <taxon>Mortierellomycetes</taxon>
        <taxon>Mortierellales</taxon>
        <taxon>Mortierellaceae</taxon>
        <taxon>Lobosporangium</taxon>
    </lineage>
</organism>
<dbReference type="GeneID" id="33571469"/>
<evidence type="ECO:0000313" key="3">
    <source>
        <dbReference type="Proteomes" id="UP000193648"/>
    </source>
</evidence>
<accession>A0A1Y2H1G9</accession>
<dbReference type="EMBL" id="MCFF01000002">
    <property type="protein sequence ID" value="ORZ28376.1"/>
    <property type="molecule type" value="Genomic_DNA"/>
</dbReference>
<evidence type="ECO:0000256" key="1">
    <source>
        <dbReference type="SAM" id="MobiDB-lite"/>
    </source>
</evidence>
<dbReference type="RefSeq" id="XP_021886061.1">
    <property type="nucleotide sequence ID" value="XM_022029626.1"/>
</dbReference>
<protein>
    <submittedName>
        <fullName evidence="2">Uncharacterized protein</fullName>
    </submittedName>
</protein>
<comment type="caution">
    <text evidence="2">The sequence shown here is derived from an EMBL/GenBank/DDBJ whole genome shotgun (WGS) entry which is preliminary data.</text>
</comment>
<feature type="region of interest" description="Disordered" evidence="1">
    <location>
        <begin position="209"/>
        <end position="232"/>
    </location>
</feature>
<dbReference type="Proteomes" id="UP000193648">
    <property type="component" value="Unassembled WGS sequence"/>
</dbReference>
<keyword evidence="3" id="KW-1185">Reference proteome</keyword>